<keyword evidence="2 5" id="KW-0540">Nuclease</keyword>
<dbReference type="STRING" id="504474.cu0617"/>
<dbReference type="EC" id="3.1.11.6" evidence="5"/>
<evidence type="ECO:0000256" key="6">
    <source>
        <dbReference type="RuleBase" id="RU004355"/>
    </source>
</evidence>
<proteinExistence type="inferred from homology"/>
<dbReference type="Pfam" id="PF02601">
    <property type="entry name" value="Exonuc_VII_L"/>
    <property type="match status" value="1"/>
</dbReference>
<feature type="region of interest" description="Disordered" evidence="7">
    <location>
        <begin position="427"/>
        <end position="449"/>
    </location>
</feature>
<dbReference type="GO" id="GO:0005737">
    <property type="term" value="C:cytoplasm"/>
    <property type="evidence" value="ECO:0007669"/>
    <property type="project" value="UniProtKB-SubCell"/>
</dbReference>
<feature type="domain" description="Exonuclease VII large subunit C-terminal" evidence="8">
    <location>
        <begin position="147"/>
        <end position="348"/>
    </location>
</feature>
<dbReference type="eggNOG" id="COG1570">
    <property type="taxonomic scope" value="Bacteria"/>
</dbReference>
<evidence type="ECO:0000256" key="5">
    <source>
        <dbReference type="HAMAP-Rule" id="MF_00378"/>
    </source>
</evidence>
<dbReference type="PANTHER" id="PTHR30008:SF0">
    <property type="entry name" value="EXODEOXYRIBONUCLEASE 7 LARGE SUBUNIT"/>
    <property type="match status" value="1"/>
</dbReference>
<dbReference type="GO" id="GO:0003676">
    <property type="term" value="F:nucleic acid binding"/>
    <property type="evidence" value="ECO:0007669"/>
    <property type="project" value="InterPro"/>
</dbReference>
<dbReference type="GO" id="GO:0006308">
    <property type="term" value="P:DNA catabolic process"/>
    <property type="evidence" value="ECO:0007669"/>
    <property type="project" value="UniProtKB-UniRule"/>
</dbReference>
<dbReference type="GO" id="GO:0009318">
    <property type="term" value="C:exodeoxyribonuclease VII complex"/>
    <property type="evidence" value="ECO:0007669"/>
    <property type="project" value="UniProtKB-UniRule"/>
</dbReference>
<evidence type="ECO:0000256" key="3">
    <source>
        <dbReference type="ARBA" id="ARBA00022801"/>
    </source>
</evidence>
<reference evidence="10 11" key="1">
    <citation type="journal article" date="2008" name="J. Biotechnol.">
        <title>The lifestyle of Corynebacterium urealyticum derived from its complete genome sequence established by pyrosequencing.</title>
        <authorList>
            <person name="Tauch A."/>
            <person name="Trost E."/>
            <person name="Tilker A."/>
            <person name="Ludewig U."/>
            <person name="Schneiker S."/>
            <person name="Goesmann A."/>
            <person name="Arnold W."/>
            <person name="Bekel T."/>
            <person name="Brinkrolf K."/>
            <person name="Brune I."/>
            <person name="Goetker S."/>
            <person name="Kalinowski J."/>
            <person name="Kamp P.-B."/>
            <person name="Lobo F.P."/>
            <person name="Viehoever P."/>
            <person name="Weisshaar B."/>
            <person name="Soriano F."/>
            <person name="Droege M."/>
            <person name="Puehler A."/>
        </authorList>
    </citation>
    <scope>NUCLEOTIDE SEQUENCE [LARGE SCALE GENOMIC DNA]</scope>
    <source>
        <strain evidence="11">ATCC 43042 / DSM 7109</strain>
    </source>
</reference>
<dbReference type="PANTHER" id="PTHR30008">
    <property type="entry name" value="EXODEOXYRIBONUCLEASE 7 LARGE SUBUNIT"/>
    <property type="match status" value="1"/>
</dbReference>
<keyword evidence="1 5" id="KW-0963">Cytoplasm</keyword>
<evidence type="ECO:0000256" key="1">
    <source>
        <dbReference type="ARBA" id="ARBA00022490"/>
    </source>
</evidence>
<dbReference type="EMBL" id="AM942444">
    <property type="protein sequence ID" value="CAQ04577.1"/>
    <property type="molecule type" value="Genomic_DNA"/>
</dbReference>
<protein>
    <recommendedName>
        <fullName evidence="5">Exodeoxyribonuclease 7 large subunit</fullName>
        <ecNumber evidence="5">3.1.11.6</ecNumber>
    </recommendedName>
    <alternativeName>
        <fullName evidence="5">Exodeoxyribonuclease VII large subunit</fullName>
        <shortName evidence="5">Exonuclease VII large subunit</shortName>
    </alternativeName>
</protein>
<comment type="similarity">
    <text evidence="5 6">Belongs to the XseA family.</text>
</comment>
<dbReference type="KEGG" id="cur:cu0617"/>
<dbReference type="CDD" id="cd04489">
    <property type="entry name" value="ExoVII_LU_OBF"/>
    <property type="match status" value="1"/>
</dbReference>
<evidence type="ECO:0000256" key="7">
    <source>
        <dbReference type="SAM" id="MobiDB-lite"/>
    </source>
</evidence>
<dbReference type="Pfam" id="PF13742">
    <property type="entry name" value="tRNA_anti_2"/>
    <property type="match status" value="1"/>
</dbReference>
<accession>B1VFN8</accession>
<dbReference type="HOGENOM" id="CLU_023625_2_1_11"/>
<feature type="domain" description="OB-fold nucleic acid binding" evidence="9">
    <location>
        <begin position="30"/>
        <end position="124"/>
    </location>
</feature>
<comment type="function">
    <text evidence="5">Bidirectionally degrades single-stranded DNA into large acid-insoluble oligonucleotides, which are then degraded further into small acid-soluble oligonucleotides.</text>
</comment>
<dbReference type="HAMAP" id="MF_00378">
    <property type="entry name" value="Exonuc_7_L"/>
    <property type="match status" value="1"/>
</dbReference>
<dbReference type="InterPro" id="IPR003753">
    <property type="entry name" value="Exonuc_VII_L"/>
</dbReference>
<keyword evidence="11" id="KW-1185">Reference proteome</keyword>
<comment type="catalytic activity">
    <reaction evidence="5 6">
        <text>Exonucleolytic cleavage in either 5'- to 3'- or 3'- to 5'-direction to yield nucleoside 5'-phosphates.</text>
        <dbReference type="EC" id="3.1.11.6"/>
    </reaction>
</comment>
<sequence length="449" mass="48858">MRCLRGLPGLSAAISTMTRMNANSPEQPWPVSMVNQKIKGWIERLGFLWVEGQITQVNMKPTWKLSYITLRDVEKDLSIPLTMNTRTLQNLPTPLRDGDRVVVYGKPAFYAGRGSFSLWVTQVRQVGVGELLARIEQLKRALSAEGLFDPRLKSAPPFLPKKIGLVTGRGSAAERDVLSVAQQRWPAVRFEVINTAVQGPNTVPEVVAALQRLEADEDVDVIIVARGGGSVEDLLPFSEEALVRAVARMRTPVVSAIGHEPDNPVLDLVADVRAATPTDAAKKVVPDVLGEQQAIAELRQRAVGALRSWVRSERRQLEGVRSRPVLADPLLPLRRQREVIEEAVGRKDRALGLLVRDMRSRISSLRAQVNALGPSQTLARGYSIMQVIPRDGSGPAVVTTVADVSPGSQLRIRVADGSVTAAAMAVERAPGAEASDTARDNAATKTDEE</sequence>
<evidence type="ECO:0000259" key="9">
    <source>
        <dbReference type="Pfam" id="PF13742"/>
    </source>
</evidence>
<dbReference type="Proteomes" id="UP000001727">
    <property type="component" value="Chromosome"/>
</dbReference>
<dbReference type="AlphaFoldDB" id="B1VFN8"/>
<evidence type="ECO:0000313" key="10">
    <source>
        <dbReference type="EMBL" id="CAQ04577.1"/>
    </source>
</evidence>
<dbReference type="NCBIfam" id="TIGR00237">
    <property type="entry name" value="xseA"/>
    <property type="match status" value="1"/>
</dbReference>
<dbReference type="GO" id="GO:0008855">
    <property type="term" value="F:exodeoxyribonuclease VII activity"/>
    <property type="evidence" value="ECO:0007669"/>
    <property type="project" value="UniProtKB-UniRule"/>
</dbReference>
<gene>
    <name evidence="5" type="primary">xseA</name>
    <name evidence="10" type="ordered locus">cu0617</name>
</gene>
<evidence type="ECO:0000256" key="2">
    <source>
        <dbReference type="ARBA" id="ARBA00022722"/>
    </source>
</evidence>
<evidence type="ECO:0000256" key="4">
    <source>
        <dbReference type="ARBA" id="ARBA00022839"/>
    </source>
</evidence>
<keyword evidence="3 5" id="KW-0378">Hydrolase</keyword>
<evidence type="ECO:0000313" key="11">
    <source>
        <dbReference type="Proteomes" id="UP000001727"/>
    </source>
</evidence>
<evidence type="ECO:0000259" key="8">
    <source>
        <dbReference type="Pfam" id="PF02601"/>
    </source>
</evidence>
<comment type="subunit">
    <text evidence="5">Heterooligomer composed of large and small subunits.</text>
</comment>
<name>B1VFN8_CORU7</name>
<organism evidence="10 11">
    <name type="scientific">Corynebacterium urealyticum (strain ATCC 43042 / DSM 7109)</name>
    <dbReference type="NCBI Taxonomy" id="504474"/>
    <lineage>
        <taxon>Bacteria</taxon>
        <taxon>Bacillati</taxon>
        <taxon>Actinomycetota</taxon>
        <taxon>Actinomycetes</taxon>
        <taxon>Mycobacteriales</taxon>
        <taxon>Corynebacteriaceae</taxon>
        <taxon>Corynebacterium</taxon>
    </lineage>
</organism>
<comment type="subcellular location">
    <subcellularLocation>
        <location evidence="5 6">Cytoplasm</location>
    </subcellularLocation>
</comment>
<keyword evidence="4 5" id="KW-0269">Exonuclease</keyword>
<dbReference type="InterPro" id="IPR025824">
    <property type="entry name" value="OB-fold_nuc-bd_dom"/>
</dbReference>
<dbReference type="InterPro" id="IPR020579">
    <property type="entry name" value="Exonuc_VII_lsu_C"/>
</dbReference>